<dbReference type="RefSeq" id="WP_145421227.1">
    <property type="nucleotide sequence ID" value="NZ_CP036526.1"/>
</dbReference>
<name>A0A517P2A7_9BACT</name>
<comment type="similarity">
    <text evidence="2">Belongs to the pterin-4-alpha-carbinolamine dehydratase family.</text>
</comment>
<dbReference type="InterPro" id="IPR001533">
    <property type="entry name" value="Pterin_deHydtase"/>
</dbReference>
<comment type="catalytic activity">
    <reaction evidence="1">
        <text>(4aS,6R)-4a-hydroxy-L-erythro-5,6,7,8-tetrahydrobiopterin = (6R)-L-erythro-6,7-dihydrobiopterin + H2O</text>
        <dbReference type="Rhea" id="RHEA:11920"/>
        <dbReference type="ChEBI" id="CHEBI:15377"/>
        <dbReference type="ChEBI" id="CHEBI:15642"/>
        <dbReference type="ChEBI" id="CHEBI:43120"/>
        <dbReference type="EC" id="4.2.1.96"/>
    </reaction>
</comment>
<dbReference type="GO" id="GO:0006729">
    <property type="term" value="P:tetrahydrobiopterin biosynthetic process"/>
    <property type="evidence" value="ECO:0007669"/>
    <property type="project" value="InterPro"/>
</dbReference>
<gene>
    <name evidence="5" type="ORF">K239x_55300</name>
</gene>
<protein>
    <recommendedName>
        <fullName evidence="3">4a-hydroxytetrahydrobiopterin dehydratase</fullName>
        <ecNumber evidence="3">4.2.1.96</ecNumber>
    </recommendedName>
</protein>
<dbReference type="InterPro" id="IPR036428">
    <property type="entry name" value="PCD_sf"/>
</dbReference>
<evidence type="ECO:0000256" key="3">
    <source>
        <dbReference type="ARBA" id="ARBA00013252"/>
    </source>
</evidence>
<dbReference type="PANTHER" id="PTHR12599">
    <property type="entry name" value="PTERIN-4-ALPHA-CARBINOLAMINE DEHYDRATASE"/>
    <property type="match status" value="1"/>
</dbReference>
<dbReference type="OrthoDB" id="9800108at2"/>
<organism evidence="5 6">
    <name type="scientific">Stieleria marina</name>
    <dbReference type="NCBI Taxonomy" id="1930275"/>
    <lineage>
        <taxon>Bacteria</taxon>
        <taxon>Pseudomonadati</taxon>
        <taxon>Planctomycetota</taxon>
        <taxon>Planctomycetia</taxon>
        <taxon>Pirellulales</taxon>
        <taxon>Pirellulaceae</taxon>
        <taxon>Stieleria</taxon>
    </lineage>
</organism>
<evidence type="ECO:0000256" key="1">
    <source>
        <dbReference type="ARBA" id="ARBA00001554"/>
    </source>
</evidence>
<dbReference type="CDD" id="cd00913">
    <property type="entry name" value="PCD_DCoH_subfamily_a"/>
    <property type="match status" value="1"/>
</dbReference>
<dbReference type="GO" id="GO:0008124">
    <property type="term" value="F:4-alpha-hydroxytetrahydrobiopterin dehydratase activity"/>
    <property type="evidence" value="ECO:0007669"/>
    <property type="project" value="UniProtKB-EC"/>
</dbReference>
<dbReference type="SUPFAM" id="SSF55248">
    <property type="entry name" value="PCD-like"/>
    <property type="match status" value="1"/>
</dbReference>
<dbReference type="EC" id="4.2.1.96" evidence="3"/>
<keyword evidence="6" id="KW-1185">Reference proteome</keyword>
<dbReference type="PANTHER" id="PTHR12599:SF0">
    <property type="entry name" value="PTERIN-4-ALPHA-CARBINOLAMINE DEHYDRATASE"/>
    <property type="match status" value="1"/>
</dbReference>
<dbReference type="AlphaFoldDB" id="A0A517P2A7"/>
<dbReference type="Proteomes" id="UP000319817">
    <property type="component" value="Chromosome"/>
</dbReference>
<accession>A0A517P2A7</accession>
<reference evidence="5 6" key="1">
    <citation type="submission" date="2019-02" db="EMBL/GenBank/DDBJ databases">
        <title>Deep-cultivation of Planctomycetes and their phenomic and genomic characterization uncovers novel biology.</title>
        <authorList>
            <person name="Wiegand S."/>
            <person name="Jogler M."/>
            <person name="Boedeker C."/>
            <person name="Pinto D."/>
            <person name="Vollmers J."/>
            <person name="Rivas-Marin E."/>
            <person name="Kohn T."/>
            <person name="Peeters S.H."/>
            <person name="Heuer A."/>
            <person name="Rast P."/>
            <person name="Oberbeckmann S."/>
            <person name="Bunk B."/>
            <person name="Jeske O."/>
            <person name="Meyerdierks A."/>
            <person name="Storesund J.E."/>
            <person name="Kallscheuer N."/>
            <person name="Luecker S."/>
            <person name="Lage O.M."/>
            <person name="Pohl T."/>
            <person name="Merkel B.J."/>
            <person name="Hornburger P."/>
            <person name="Mueller R.-W."/>
            <person name="Bruemmer F."/>
            <person name="Labrenz M."/>
            <person name="Spormann A.M."/>
            <person name="Op den Camp H."/>
            <person name="Overmann J."/>
            <person name="Amann R."/>
            <person name="Jetten M.S.M."/>
            <person name="Mascher T."/>
            <person name="Medema M.H."/>
            <person name="Devos D.P."/>
            <person name="Kaster A.-K."/>
            <person name="Ovreas L."/>
            <person name="Rohde M."/>
            <person name="Galperin M.Y."/>
            <person name="Jogler C."/>
        </authorList>
    </citation>
    <scope>NUCLEOTIDE SEQUENCE [LARGE SCALE GENOMIC DNA]</scope>
    <source>
        <strain evidence="5 6">K23_9</strain>
    </source>
</reference>
<evidence type="ECO:0000256" key="4">
    <source>
        <dbReference type="ARBA" id="ARBA00023239"/>
    </source>
</evidence>
<evidence type="ECO:0000313" key="6">
    <source>
        <dbReference type="Proteomes" id="UP000319817"/>
    </source>
</evidence>
<dbReference type="Pfam" id="PF01329">
    <property type="entry name" value="Pterin_4a"/>
    <property type="match status" value="1"/>
</dbReference>
<keyword evidence="4 5" id="KW-0456">Lyase</keyword>
<evidence type="ECO:0000313" key="5">
    <source>
        <dbReference type="EMBL" id="QDT13510.1"/>
    </source>
</evidence>
<sequence>MNQPSAESLCQSKCVPCEGGVPVLSRVESEGFLTAAPHWSLNGDANMIHRNVARTNFVEAMELLNEIAQLAETEGHHPDLHLTGYCKVRIDLTTHAIGGLSENDFIVAAKIDQLLSADE</sequence>
<proteinExistence type="inferred from homology"/>
<dbReference type="EMBL" id="CP036526">
    <property type="protein sequence ID" value="QDT13510.1"/>
    <property type="molecule type" value="Genomic_DNA"/>
</dbReference>
<dbReference type="Gene3D" id="3.30.1360.20">
    <property type="entry name" value="Transcriptional coactivator/pterin dehydratase"/>
    <property type="match status" value="1"/>
</dbReference>
<evidence type="ECO:0000256" key="2">
    <source>
        <dbReference type="ARBA" id="ARBA00006472"/>
    </source>
</evidence>